<protein>
    <submittedName>
        <fullName evidence="3">DegV family protein</fullName>
    </submittedName>
</protein>
<evidence type="ECO:0000313" key="4">
    <source>
        <dbReference type="Proteomes" id="UP000286974"/>
    </source>
</evidence>
<sequence length="283" mass="30465">MQPKIGLLVDSALDIPSEVAVQDNVEIVPLVVTVKDSEFLDRETITPDEVYHWMDQDIVPKTASPTIELVSNSIAKLTAKGFKEIIAITISSGLSVTNNVFKQATVLYPDISITVIDSKNIGIGGGLIATYAEDLINNQQSFGRIIKAVNQSVAKSHVYFYIPSLKYLRLGGRIGRVAGIVGSALSIKPIISCNPEGIYYPVAKARSEKKAIDKLVNLALDDTRGHSQIRVAVAQGADPELMQTVTEMIRSQLPNQFVYNGDVSPALGVHTGPGLVGIAVQID</sequence>
<dbReference type="Gene3D" id="3.30.1180.10">
    <property type="match status" value="1"/>
</dbReference>
<dbReference type="NCBIfam" id="TIGR00762">
    <property type="entry name" value="DegV"/>
    <property type="match status" value="1"/>
</dbReference>
<dbReference type="InterPro" id="IPR043168">
    <property type="entry name" value="DegV_C"/>
</dbReference>
<accession>A0A401FLS7</accession>
<proteinExistence type="predicted"/>
<dbReference type="Proteomes" id="UP000286974">
    <property type="component" value="Unassembled WGS sequence"/>
</dbReference>
<dbReference type="EMBL" id="BEXA01000003">
    <property type="protein sequence ID" value="GAY73335.1"/>
    <property type="molecule type" value="Genomic_DNA"/>
</dbReference>
<dbReference type="PANTHER" id="PTHR33434:SF3">
    <property type="entry name" value="DEGV DOMAIN-CONTAINING PROTEIN YITS"/>
    <property type="match status" value="1"/>
</dbReference>
<dbReference type="PANTHER" id="PTHR33434">
    <property type="entry name" value="DEGV DOMAIN-CONTAINING PROTEIN DR_1986-RELATED"/>
    <property type="match status" value="1"/>
</dbReference>
<gene>
    <name evidence="3" type="ORF">NBRC111893_1481</name>
</gene>
<comment type="caution">
    <text evidence="3">The sequence shown here is derived from an EMBL/GenBank/DDBJ whole genome shotgun (WGS) entry which is preliminary data.</text>
</comment>
<dbReference type="GO" id="GO:0008289">
    <property type="term" value="F:lipid binding"/>
    <property type="evidence" value="ECO:0007669"/>
    <property type="project" value="UniProtKB-KW"/>
</dbReference>
<evidence type="ECO:0000256" key="1">
    <source>
        <dbReference type="ARBA" id="ARBA00003238"/>
    </source>
</evidence>
<dbReference type="SUPFAM" id="SSF82549">
    <property type="entry name" value="DAK1/DegV-like"/>
    <property type="match status" value="1"/>
</dbReference>
<dbReference type="InterPro" id="IPR050270">
    <property type="entry name" value="DegV_domain_contain"/>
</dbReference>
<comment type="function">
    <text evidence="1">May bind long-chain fatty acids, such as palmitate, and may play a role in lipid transport or fatty acid metabolism.</text>
</comment>
<evidence type="ECO:0000256" key="2">
    <source>
        <dbReference type="ARBA" id="ARBA00023121"/>
    </source>
</evidence>
<organism evidence="3 4">
    <name type="scientific">Lentilactobacillus kosonis</name>
    <dbReference type="NCBI Taxonomy" id="2810561"/>
    <lineage>
        <taxon>Bacteria</taxon>
        <taxon>Bacillati</taxon>
        <taxon>Bacillota</taxon>
        <taxon>Bacilli</taxon>
        <taxon>Lactobacillales</taxon>
        <taxon>Lactobacillaceae</taxon>
        <taxon>Lentilactobacillus</taxon>
    </lineage>
</organism>
<dbReference type="PROSITE" id="PS51482">
    <property type="entry name" value="DEGV"/>
    <property type="match status" value="1"/>
</dbReference>
<name>A0A401FLS7_9LACO</name>
<dbReference type="AlphaFoldDB" id="A0A401FLS7"/>
<reference evidence="3 4" key="1">
    <citation type="submission" date="2017-11" db="EMBL/GenBank/DDBJ databases">
        <title>Draft Genome Sequence of Lactobacillus curieae NBRC 111893 isolated from Koso, a Japanese sugar-Vegetable Fermented Beverage.</title>
        <authorList>
            <person name="Chiou T.Y."/>
            <person name="Oshima K."/>
            <person name="Suda W."/>
            <person name="Hattori M."/>
            <person name="Takahashi T."/>
        </authorList>
    </citation>
    <scope>NUCLEOTIDE SEQUENCE [LARGE SCALE GENOMIC DNA]</scope>
    <source>
        <strain evidence="3 4">NBRC111893</strain>
    </source>
</reference>
<dbReference type="Gene3D" id="3.40.50.10170">
    <property type="match status" value="1"/>
</dbReference>
<keyword evidence="4" id="KW-1185">Reference proteome</keyword>
<keyword evidence="2" id="KW-0446">Lipid-binding</keyword>
<dbReference type="InterPro" id="IPR003797">
    <property type="entry name" value="DegV"/>
</dbReference>
<dbReference type="RefSeq" id="WP_125008365.1">
    <property type="nucleotide sequence ID" value="NZ_BEXA01000003.1"/>
</dbReference>
<dbReference type="Pfam" id="PF02645">
    <property type="entry name" value="DegV"/>
    <property type="match status" value="1"/>
</dbReference>
<dbReference type="OrthoDB" id="5429275at2"/>
<evidence type="ECO:0000313" key="3">
    <source>
        <dbReference type="EMBL" id="GAY73335.1"/>
    </source>
</evidence>